<comment type="caution">
    <text evidence="1">The sequence shown here is derived from an EMBL/GenBank/DDBJ whole genome shotgun (WGS) entry which is preliminary data.</text>
</comment>
<keyword evidence="2" id="KW-1185">Reference proteome</keyword>
<dbReference type="EMBL" id="SJOL01004010">
    <property type="protein sequence ID" value="TGZ72118.1"/>
    <property type="molecule type" value="Genomic_DNA"/>
</dbReference>
<gene>
    <name evidence="1" type="ORF">CRM22_002276</name>
</gene>
<evidence type="ECO:0000313" key="2">
    <source>
        <dbReference type="Proteomes" id="UP000308267"/>
    </source>
</evidence>
<proteinExistence type="predicted"/>
<protein>
    <submittedName>
        <fullName evidence="1">Uncharacterized protein</fullName>
    </submittedName>
</protein>
<dbReference type="AlphaFoldDB" id="A0A4S2MCS5"/>
<name>A0A4S2MCS5_OPIFE</name>
<sequence>MGRTHSQLCHPVHAAINEQTEELIRHYEMQVGSLSRKHTKKIRRRVFHHVQSCIPIEFLEPNCAIYTAHGGLNARQRATLRALVNYAFLRAVHIRQTSNVLLLDGPPSISDLSSNITHGDTTDLERGNGTGTRFIVRNELTASYEFNYWKLESFNVYKDDAVISAGEKDIFLCKPFHLGIQKFGT</sequence>
<reference evidence="1 2" key="1">
    <citation type="journal article" date="2019" name="BMC Genomics">
        <title>New insights from Opisthorchis felineus genome: update on genomics of the epidemiologically important liver flukes.</title>
        <authorList>
            <person name="Ershov N.I."/>
            <person name="Mordvinov V.A."/>
            <person name="Prokhortchouk E.B."/>
            <person name="Pakharukova M.Y."/>
            <person name="Gunbin K.V."/>
            <person name="Ustyantsev K."/>
            <person name="Genaev M.A."/>
            <person name="Blinov A.G."/>
            <person name="Mazur A."/>
            <person name="Boulygina E."/>
            <person name="Tsygankova S."/>
            <person name="Khrameeva E."/>
            <person name="Chekanov N."/>
            <person name="Fan G."/>
            <person name="Xiao A."/>
            <person name="Zhang H."/>
            <person name="Xu X."/>
            <person name="Yang H."/>
            <person name="Solovyev V."/>
            <person name="Lee S.M."/>
            <person name="Liu X."/>
            <person name="Afonnikov D.A."/>
            <person name="Skryabin K.G."/>
        </authorList>
    </citation>
    <scope>NUCLEOTIDE SEQUENCE [LARGE SCALE GENOMIC DNA]</scope>
    <source>
        <strain evidence="1">AK-0245</strain>
        <tissue evidence="1">Whole organism</tissue>
    </source>
</reference>
<organism evidence="1 2">
    <name type="scientific">Opisthorchis felineus</name>
    <dbReference type="NCBI Taxonomy" id="147828"/>
    <lineage>
        <taxon>Eukaryota</taxon>
        <taxon>Metazoa</taxon>
        <taxon>Spiralia</taxon>
        <taxon>Lophotrochozoa</taxon>
        <taxon>Platyhelminthes</taxon>
        <taxon>Trematoda</taxon>
        <taxon>Digenea</taxon>
        <taxon>Opisthorchiida</taxon>
        <taxon>Opisthorchiata</taxon>
        <taxon>Opisthorchiidae</taxon>
        <taxon>Opisthorchis</taxon>
    </lineage>
</organism>
<dbReference type="OrthoDB" id="8062037at2759"/>
<accession>A0A4S2MCS5</accession>
<evidence type="ECO:0000313" key="1">
    <source>
        <dbReference type="EMBL" id="TGZ72118.1"/>
    </source>
</evidence>
<dbReference type="Proteomes" id="UP000308267">
    <property type="component" value="Unassembled WGS sequence"/>
</dbReference>